<dbReference type="Proteomes" id="UP000504603">
    <property type="component" value="Unplaced"/>
</dbReference>
<comment type="subcellular location">
    <subcellularLocation>
        <location evidence="1">Nucleus</location>
    </subcellularLocation>
</comment>
<keyword evidence="5" id="KW-0539">Nucleus</keyword>
<evidence type="ECO:0000313" key="10">
    <source>
        <dbReference type="RefSeq" id="XP_022133674.1"/>
    </source>
</evidence>
<evidence type="ECO:0000259" key="8">
    <source>
        <dbReference type="PROSITE" id="PS50158"/>
    </source>
</evidence>
<keyword evidence="3 6" id="KW-0863">Zinc-finger</keyword>
<feature type="region of interest" description="Disordered" evidence="7">
    <location>
        <begin position="154"/>
        <end position="176"/>
    </location>
</feature>
<dbReference type="Pfam" id="PF00098">
    <property type="entry name" value="zf-CCHC"/>
    <property type="match status" value="1"/>
</dbReference>
<evidence type="ECO:0000256" key="2">
    <source>
        <dbReference type="ARBA" id="ARBA00022723"/>
    </source>
</evidence>
<evidence type="ECO:0000256" key="7">
    <source>
        <dbReference type="SAM" id="MobiDB-lite"/>
    </source>
</evidence>
<sequence length="442" mass="50902">MEGEDIGPEIERGYLSGGRDSFGRGGRSAVHDVCYNCGCLGHWARDCPLAGRRRPSFSSRSWFERDDSENSFGEDRDRYVDEQYDGGRDRVRDHRLDNKQDKYGCYNYHHSDRVASRRGTSNADSSCSHLADSEVGNVTVRLPNRMHKHCEKCKNDSYSHEDRKHKKSSFQNEEGEGDSEACLSAINFSLDNSRTMLSTMVLLDELSFRQVESERFQKFCQSLQPKFVIPSRVTVIKYWYQIYMSKRKGLKNVFTQNCQRVCLIIDIWTSVHEENYMVLSARFIDSGWNLHTRILNFCQISNHEGETICRTTEKCLLEWGINSVTTITVENAGSNDAVIGYLRKKFIAPGSMVLNGKFLYVRSISHVLRLFINDAWKHLYKSIVQIRDAVKNITSSPARLQTFRDFDQKNGLPTEELLYIRCTDNMGFHRCGCSGFEVPKNI</sequence>
<dbReference type="RefSeq" id="XP_022133674.1">
    <property type="nucleotide sequence ID" value="XM_022277982.1"/>
</dbReference>
<dbReference type="PANTHER" id="PTHR46481">
    <property type="entry name" value="ZINC FINGER BED DOMAIN-CONTAINING PROTEIN 4"/>
    <property type="match status" value="1"/>
</dbReference>
<dbReference type="SUPFAM" id="SSF57756">
    <property type="entry name" value="Retrovirus zinc finger-like domains"/>
    <property type="match status" value="1"/>
</dbReference>
<keyword evidence="9" id="KW-1185">Reference proteome</keyword>
<dbReference type="KEGG" id="mcha:111006199"/>
<evidence type="ECO:0000256" key="5">
    <source>
        <dbReference type="ARBA" id="ARBA00023242"/>
    </source>
</evidence>
<evidence type="ECO:0000313" key="9">
    <source>
        <dbReference type="Proteomes" id="UP000504603"/>
    </source>
</evidence>
<dbReference type="GO" id="GO:0008270">
    <property type="term" value="F:zinc ion binding"/>
    <property type="evidence" value="ECO:0007669"/>
    <property type="project" value="UniProtKB-KW"/>
</dbReference>
<reference evidence="10" key="1">
    <citation type="submission" date="2025-08" db="UniProtKB">
        <authorList>
            <consortium name="RefSeq"/>
        </authorList>
    </citation>
    <scope>IDENTIFICATION</scope>
    <source>
        <strain evidence="10">OHB3-1</strain>
    </source>
</reference>
<gene>
    <name evidence="10" type="primary">LOC111006199</name>
</gene>
<dbReference type="OrthoDB" id="1745426at2759"/>
<dbReference type="SUPFAM" id="SSF53098">
    <property type="entry name" value="Ribonuclease H-like"/>
    <property type="match status" value="1"/>
</dbReference>
<dbReference type="SMART" id="SM00343">
    <property type="entry name" value="ZnF_C2HC"/>
    <property type="match status" value="1"/>
</dbReference>
<dbReference type="GO" id="GO:0003676">
    <property type="term" value="F:nucleic acid binding"/>
    <property type="evidence" value="ECO:0007669"/>
    <property type="project" value="InterPro"/>
</dbReference>
<dbReference type="InterPro" id="IPR052035">
    <property type="entry name" value="ZnF_BED_domain_contain"/>
</dbReference>
<dbReference type="AlphaFoldDB" id="A0A6J1BWP1"/>
<dbReference type="PANTHER" id="PTHR46481:SF10">
    <property type="entry name" value="ZINC FINGER BED DOMAIN-CONTAINING PROTEIN 39"/>
    <property type="match status" value="1"/>
</dbReference>
<dbReference type="GO" id="GO:0005634">
    <property type="term" value="C:nucleus"/>
    <property type="evidence" value="ECO:0007669"/>
    <property type="project" value="UniProtKB-SubCell"/>
</dbReference>
<organism evidence="9 10">
    <name type="scientific">Momordica charantia</name>
    <name type="common">Bitter gourd</name>
    <name type="synonym">Balsam pear</name>
    <dbReference type="NCBI Taxonomy" id="3673"/>
    <lineage>
        <taxon>Eukaryota</taxon>
        <taxon>Viridiplantae</taxon>
        <taxon>Streptophyta</taxon>
        <taxon>Embryophyta</taxon>
        <taxon>Tracheophyta</taxon>
        <taxon>Spermatophyta</taxon>
        <taxon>Magnoliopsida</taxon>
        <taxon>eudicotyledons</taxon>
        <taxon>Gunneridae</taxon>
        <taxon>Pentapetalae</taxon>
        <taxon>rosids</taxon>
        <taxon>fabids</taxon>
        <taxon>Cucurbitales</taxon>
        <taxon>Cucurbitaceae</taxon>
        <taxon>Momordiceae</taxon>
        <taxon>Momordica</taxon>
    </lineage>
</organism>
<evidence type="ECO:0000256" key="1">
    <source>
        <dbReference type="ARBA" id="ARBA00004123"/>
    </source>
</evidence>
<dbReference type="InterPro" id="IPR012337">
    <property type="entry name" value="RNaseH-like_sf"/>
</dbReference>
<evidence type="ECO:0000256" key="4">
    <source>
        <dbReference type="ARBA" id="ARBA00022833"/>
    </source>
</evidence>
<dbReference type="InterPro" id="IPR001878">
    <property type="entry name" value="Znf_CCHC"/>
</dbReference>
<feature type="domain" description="CCHC-type" evidence="8">
    <location>
        <begin position="34"/>
        <end position="48"/>
    </location>
</feature>
<dbReference type="InterPro" id="IPR036875">
    <property type="entry name" value="Znf_CCHC_sf"/>
</dbReference>
<accession>A0A6J1BWP1</accession>
<keyword evidence="2" id="KW-0479">Metal-binding</keyword>
<keyword evidence="4" id="KW-0862">Zinc</keyword>
<feature type="compositionally biased region" description="Basic and acidic residues" evidence="7">
    <location>
        <begin position="73"/>
        <end position="86"/>
    </location>
</feature>
<proteinExistence type="predicted"/>
<feature type="region of interest" description="Disordered" evidence="7">
    <location>
        <begin position="63"/>
        <end position="86"/>
    </location>
</feature>
<protein>
    <submittedName>
        <fullName evidence="10">Zinc finger BED domain-containing protein RICESLEEPER 2-like</fullName>
    </submittedName>
</protein>
<evidence type="ECO:0000256" key="6">
    <source>
        <dbReference type="PROSITE-ProRule" id="PRU00047"/>
    </source>
</evidence>
<dbReference type="PROSITE" id="PS50158">
    <property type="entry name" value="ZF_CCHC"/>
    <property type="match status" value="1"/>
</dbReference>
<name>A0A6J1BWP1_MOMCH</name>
<dbReference type="GeneID" id="111006199"/>
<evidence type="ECO:0000256" key="3">
    <source>
        <dbReference type="ARBA" id="ARBA00022771"/>
    </source>
</evidence>
<dbReference type="Gene3D" id="4.10.60.10">
    <property type="entry name" value="Zinc finger, CCHC-type"/>
    <property type="match status" value="1"/>
</dbReference>